<accession>A0AAN0MDM4</accession>
<dbReference type="PANTHER" id="PTHR11575:SF6">
    <property type="entry name" value="2',3'-CYCLIC-NUCLEOTIDE 2'-PHOSPHODIESTERASE_3'-NUCLEOTIDASE"/>
    <property type="match status" value="1"/>
</dbReference>
<dbReference type="GO" id="GO:0046872">
    <property type="term" value="F:metal ion binding"/>
    <property type="evidence" value="ECO:0007669"/>
    <property type="project" value="InterPro"/>
</dbReference>
<dbReference type="InterPro" id="IPR004843">
    <property type="entry name" value="Calcineurin-like_PHP"/>
</dbReference>
<dbReference type="Pfam" id="PF00149">
    <property type="entry name" value="Metallophos"/>
    <property type="match status" value="1"/>
</dbReference>
<evidence type="ECO:0000256" key="1">
    <source>
        <dbReference type="ARBA" id="ARBA00006654"/>
    </source>
</evidence>
<reference evidence="3" key="1">
    <citation type="submission" date="2024-04" db="EMBL/GenBank/DDBJ databases">
        <title>Phylogenomic analyses of a clade within the roseobacter group suggest taxonomic reassignments of species of the genera Aestuariivita, Citreicella, Loktanella, Nautella, Pelagibaca, Ruegeria, Thalassobius, Thiobacimonas and Tropicibacter, and the proposal o.</title>
        <authorList>
            <person name="Jeon C.O."/>
        </authorList>
    </citation>
    <scope>NUCLEOTIDE SEQUENCE</scope>
    <source>
        <strain evidence="3">SS1-5</strain>
    </source>
</reference>
<proteinExistence type="inferred from homology"/>
<dbReference type="InterPro" id="IPR006146">
    <property type="entry name" value="5'-Nucleotdase_CS"/>
</dbReference>
<dbReference type="GO" id="GO:0000166">
    <property type="term" value="F:nucleotide binding"/>
    <property type="evidence" value="ECO:0007669"/>
    <property type="project" value="InterPro"/>
</dbReference>
<gene>
    <name evidence="3" type="ORF">AABB31_09800</name>
</gene>
<dbReference type="GO" id="GO:0016788">
    <property type="term" value="F:hydrolase activity, acting on ester bonds"/>
    <property type="evidence" value="ECO:0007669"/>
    <property type="project" value="InterPro"/>
</dbReference>
<sequence>MGMPGSGASSKQGHIPTARLRILETTDLHMQLLGYDYFSEQDVVMRGLIPLTALIEDLRADKTITSLLFDNGDFLQGNPLADYLSAAENTDTPHPMIGAFNALDYDAVTLGNHEFNYGLPFLRKILRDAEFPVTCANIHLCKGTAFFAPS</sequence>
<protein>
    <submittedName>
        <fullName evidence="3">Metallophosphoesterase</fullName>
    </submittedName>
</protein>
<comment type="similarity">
    <text evidence="1">Belongs to the 5'-nucleotidase family.</text>
</comment>
<dbReference type="GO" id="GO:0030288">
    <property type="term" value="C:outer membrane-bounded periplasmic space"/>
    <property type="evidence" value="ECO:0007669"/>
    <property type="project" value="TreeGrafter"/>
</dbReference>
<dbReference type="AlphaFoldDB" id="A0AAN0MDM4"/>
<dbReference type="SUPFAM" id="SSF56300">
    <property type="entry name" value="Metallo-dependent phosphatases"/>
    <property type="match status" value="1"/>
</dbReference>
<name>A0AAN0MDM4_9RHOB</name>
<keyword evidence="4" id="KW-1185">Reference proteome</keyword>
<dbReference type="InterPro" id="IPR029052">
    <property type="entry name" value="Metallo-depent_PP-like"/>
</dbReference>
<organism evidence="3 4">
    <name type="scientific">Yoonia rhodophyticola</name>
    <dbReference type="NCBI Taxonomy" id="3137370"/>
    <lineage>
        <taxon>Bacteria</taxon>
        <taxon>Pseudomonadati</taxon>
        <taxon>Pseudomonadota</taxon>
        <taxon>Alphaproteobacteria</taxon>
        <taxon>Rhodobacterales</taxon>
        <taxon>Paracoccaceae</taxon>
        <taxon>Yoonia</taxon>
    </lineage>
</organism>
<dbReference type="GO" id="GO:0009166">
    <property type="term" value="P:nucleotide catabolic process"/>
    <property type="evidence" value="ECO:0007669"/>
    <property type="project" value="InterPro"/>
</dbReference>
<dbReference type="EMBL" id="CP151767">
    <property type="protein sequence ID" value="WZU69118.1"/>
    <property type="molecule type" value="Genomic_DNA"/>
</dbReference>
<dbReference type="InterPro" id="IPR006179">
    <property type="entry name" value="5_nucleotidase/apyrase"/>
</dbReference>
<feature type="domain" description="Calcineurin-like phosphoesterase" evidence="2">
    <location>
        <begin position="20"/>
        <end position="118"/>
    </location>
</feature>
<dbReference type="PANTHER" id="PTHR11575">
    <property type="entry name" value="5'-NUCLEOTIDASE-RELATED"/>
    <property type="match status" value="1"/>
</dbReference>
<dbReference type="Gene3D" id="3.60.21.10">
    <property type="match status" value="1"/>
</dbReference>
<evidence type="ECO:0000313" key="4">
    <source>
        <dbReference type="Proteomes" id="UP001470809"/>
    </source>
</evidence>
<evidence type="ECO:0000313" key="3">
    <source>
        <dbReference type="EMBL" id="WZU69118.1"/>
    </source>
</evidence>
<dbReference type="PROSITE" id="PS00786">
    <property type="entry name" value="5_NUCLEOTIDASE_2"/>
    <property type="match status" value="1"/>
</dbReference>
<dbReference type="Proteomes" id="UP001470809">
    <property type="component" value="Chromosome"/>
</dbReference>
<evidence type="ECO:0000259" key="2">
    <source>
        <dbReference type="Pfam" id="PF00149"/>
    </source>
</evidence>